<evidence type="ECO:0000256" key="1">
    <source>
        <dbReference type="ARBA" id="ARBA00009437"/>
    </source>
</evidence>
<reference evidence="6 7" key="1">
    <citation type="submission" date="2024-02" db="EMBL/GenBank/DDBJ databases">
        <title>Deinococcus carri NBRC 110142.</title>
        <authorList>
            <person name="Ichikawa N."/>
            <person name="Katano-Makiyama Y."/>
            <person name="Hidaka K."/>
        </authorList>
    </citation>
    <scope>NUCLEOTIDE SEQUENCE [LARGE SCALE GENOMIC DNA]</scope>
    <source>
        <strain evidence="6 7">NBRC 110142</strain>
    </source>
</reference>
<evidence type="ECO:0000313" key="6">
    <source>
        <dbReference type="EMBL" id="GAA5513818.1"/>
    </source>
</evidence>
<evidence type="ECO:0000313" key="7">
    <source>
        <dbReference type="Proteomes" id="UP001401887"/>
    </source>
</evidence>
<dbReference type="SUPFAM" id="SSF53850">
    <property type="entry name" value="Periplasmic binding protein-like II"/>
    <property type="match status" value="1"/>
</dbReference>
<dbReference type="RefSeq" id="WP_345465767.1">
    <property type="nucleotide sequence ID" value="NZ_BAABRP010000010.1"/>
</dbReference>
<sequence length="297" mass="31718">MNVQPDALLSFAAVARLGSLTAAAQERNLSQPALSAQLKHLTAAVGEPLLVRHRLGMRLTPAGEALLPYALELSRALNGARGFASEHRGLQTGTLRLAASNTLAAYVLPAALRTFHQQYPGVRLQVSSGNSEEALQRLLAGETDIAFIERPFPALPEGMQSRRVGGDELRLVVSAAHPLAKPSLGRKELKKLPLIQRETGSGTREVSERALQAAQIEVTPFLELAGNEAVKEAVLTGLGGAFLSEYCVRRELGSGLLVSPEVHLPGLRREFTAIFPTAPTLAVRTFLEEGMEGLGSV</sequence>
<dbReference type="Pfam" id="PF03466">
    <property type="entry name" value="LysR_substrate"/>
    <property type="match status" value="1"/>
</dbReference>
<evidence type="ECO:0000256" key="3">
    <source>
        <dbReference type="ARBA" id="ARBA00023125"/>
    </source>
</evidence>
<evidence type="ECO:0000259" key="5">
    <source>
        <dbReference type="PROSITE" id="PS50931"/>
    </source>
</evidence>
<gene>
    <name evidence="6" type="primary">cmpR_2</name>
    <name evidence="6" type="ORF">Dcar01_02566</name>
</gene>
<dbReference type="InterPro" id="IPR036390">
    <property type="entry name" value="WH_DNA-bd_sf"/>
</dbReference>
<keyword evidence="7" id="KW-1185">Reference proteome</keyword>
<dbReference type="PRINTS" id="PR00039">
    <property type="entry name" value="HTHLYSR"/>
</dbReference>
<dbReference type="Gene3D" id="3.40.190.290">
    <property type="match status" value="1"/>
</dbReference>
<dbReference type="Pfam" id="PF00126">
    <property type="entry name" value="HTH_1"/>
    <property type="match status" value="1"/>
</dbReference>
<comment type="similarity">
    <text evidence="1">Belongs to the LysR transcriptional regulatory family.</text>
</comment>
<keyword evidence="4" id="KW-0804">Transcription</keyword>
<comment type="caution">
    <text evidence="6">The sequence shown here is derived from an EMBL/GenBank/DDBJ whole genome shotgun (WGS) entry which is preliminary data.</text>
</comment>
<dbReference type="InterPro" id="IPR000847">
    <property type="entry name" value="LysR_HTH_N"/>
</dbReference>
<dbReference type="PANTHER" id="PTHR30126">
    <property type="entry name" value="HTH-TYPE TRANSCRIPTIONAL REGULATOR"/>
    <property type="match status" value="1"/>
</dbReference>
<keyword evidence="3" id="KW-0238">DNA-binding</keyword>
<proteinExistence type="inferred from homology"/>
<dbReference type="Gene3D" id="1.10.10.10">
    <property type="entry name" value="Winged helix-like DNA-binding domain superfamily/Winged helix DNA-binding domain"/>
    <property type="match status" value="1"/>
</dbReference>
<protein>
    <submittedName>
        <fullName evidence="6">HTH-type transcriptional activator CmpR</fullName>
    </submittedName>
</protein>
<feature type="domain" description="HTH lysR-type" evidence="5">
    <location>
        <begin position="1"/>
        <end position="60"/>
    </location>
</feature>
<dbReference type="InterPro" id="IPR005119">
    <property type="entry name" value="LysR_subst-bd"/>
</dbReference>
<dbReference type="Proteomes" id="UP001401887">
    <property type="component" value="Unassembled WGS sequence"/>
</dbReference>
<evidence type="ECO:0000256" key="4">
    <source>
        <dbReference type="ARBA" id="ARBA00023163"/>
    </source>
</evidence>
<dbReference type="SUPFAM" id="SSF46785">
    <property type="entry name" value="Winged helix' DNA-binding domain"/>
    <property type="match status" value="1"/>
</dbReference>
<accession>A0ABP9WCN9</accession>
<name>A0ABP9WCN9_9DEIO</name>
<dbReference type="EMBL" id="BAABRP010000010">
    <property type="protein sequence ID" value="GAA5513818.1"/>
    <property type="molecule type" value="Genomic_DNA"/>
</dbReference>
<evidence type="ECO:0000256" key="2">
    <source>
        <dbReference type="ARBA" id="ARBA00023015"/>
    </source>
</evidence>
<organism evidence="6 7">
    <name type="scientific">Deinococcus carri</name>
    <dbReference type="NCBI Taxonomy" id="1211323"/>
    <lineage>
        <taxon>Bacteria</taxon>
        <taxon>Thermotogati</taxon>
        <taxon>Deinococcota</taxon>
        <taxon>Deinococci</taxon>
        <taxon>Deinococcales</taxon>
        <taxon>Deinococcaceae</taxon>
        <taxon>Deinococcus</taxon>
    </lineage>
</organism>
<dbReference type="InterPro" id="IPR036388">
    <property type="entry name" value="WH-like_DNA-bd_sf"/>
</dbReference>
<keyword evidence="2" id="KW-0805">Transcription regulation</keyword>
<dbReference type="PANTHER" id="PTHR30126:SF39">
    <property type="entry name" value="HTH-TYPE TRANSCRIPTIONAL REGULATOR CYSL"/>
    <property type="match status" value="1"/>
</dbReference>
<dbReference type="PROSITE" id="PS50931">
    <property type="entry name" value="HTH_LYSR"/>
    <property type="match status" value="1"/>
</dbReference>